<protein>
    <submittedName>
        <fullName evidence="2">Uncharacterized protein</fullName>
    </submittedName>
</protein>
<dbReference type="EMBL" id="LPWH01000066">
    <property type="protein sequence ID" value="POR01509.1"/>
    <property type="molecule type" value="Genomic_DNA"/>
</dbReference>
<feature type="region of interest" description="Disordered" evidence="1">
    <location>
        <begin position="21"/>
        <end position="53"/>
    </location>
</feature>
<evidence type="ECO:0000313" key="3">
    <source>
        <dbReference type="Proteomes" id="UP000237350"/>
    </source>
</evidence>
<name>A0A2S4JPP6_9SPIO</name>
<organism evidence="2 3">
    <name type="scientific">Alkalispirochaeta sphaeroplastigenens</name>
    <dbReference type="NCBI Taxonomy" id="1187066"/>
    <lineage>
        <taxon>Bacteria</taxon>
        <taxon>Pseudomonadati</taxon>
        <taxon>Spirochaetota</taxon>
        <taxon>Spirochaetia</taxon>
        <taxon>Spirochaetales</taxon>
        <taxon>Spirochaetaceae</taxon>
        <taxon>Alkalispirochaeta</taxon>
    </lineage>
</organism>
<dbReference type="RefSeq" id="WP_103680274.1">
    <property type="nucleotide sequence ID" value="NZ_LPWH01000066.1"/>
</dbReference>
<sequence>MPHPPEGTLWVQFDSREGLVRGSSGGSALQGAYQKTPSSGLTITPGRPPSPPERFARYYTQTLENLSLVKGYYIQGDTYYESTLTLYGGVGREEIILAEFLVDPESPLVLPSGEPDSGKPPR</sequence>
<dbReference type="Proteomes" id="UP000237350">
    <property type="component" value="Unassembled WGS sequence"/>
</dbReference>
<dbReference type="AlphaFoldDB" id="A0A2S4JPP6"/>
<gene>
    <name evidence="2" type="ORF">AU468_08075</name>
</gene>
<keyword evidence="3" id="KW-1185">Reference proteome</keyword>
<evidence type="ECO:0000313" key="2">
    <source>
        <dbReference type="EMBL" id="POR01509.1"/>
    </source>
</evidence>
<comment type="caution">
    <text evidence="2">The sequence shown here is derived from an EMBL/GenBank/DDBJ whole genome shotgun (WGS) entry which is preliminary data.</text>
</comment>
<dbReference type="OrthoDB" id="371341at2"/>
<proteinExistence type="predicted"/>
<feature type="compositionally biased region" description="Polar residues" evidence="1">
    <location>
        <begin position="33"/>
        <end position="42"/>
    </location>
</feature>
<evidence type="ECO:0000256" key="1">
    <source>
        <dbReference type="SAM" id="MobiDB-lite"/>
    </source>
</evidence>
<accession>A0A2S4JPP6</accession>
<reference evidence="3" key="1">
    <citation type="submission" date="2015-12" db="EMBL/GenBank/DDBJ databases">
        <authorList>
            <person name="Lodha T.D."/>
            <person name="Chintalapati S."/>
            <person name="Chintalapati V.R."/>
            <person name="Sravanthi T."/>
        </authorList>
    </citation>
    <scope>NUCLEOTIDE SEQUENCE [LARGE SCALE GENOMIC DNA]</scope>
    <source>
        <strain evidence="3">JC133</strain>
    </source>
</reference>